<feature type="transmembrane region" description="Helical" evidence="5">
    <location>
        <begin position="545"/>
        <end position="568"/>
    </location>
</feature>
<dbReference type="Pfam" id="PF07690">
    <property type="entry name" value="MFS_1"/>
    <property type="match status" value="1"/>
</dbReference>
<dbReference type="GO" id="GO:0022857">
    <property type="term" value="F:transmembrane transporter activity"/>
    <property type="evidence" value="ECO:0007669"/>
    <property type="project" value="InterPro"/>
</dbReference>
<feature type="transmembrane region" description="Helical" evidence="5">
    <location>
        <begin position="521"/>
        <end position="539"/>
    </location>
</feature>
<evidence type="ECO:0000256" key="1">
    <source>
        <dbReference type="ARBA" id="ARBA00004141"/>
    </source>
</evidence>
<dbReference type="OrthoDB" id="8185441at2759"/>
<feature type="transmembrane region" description="Helical" evidence="5">
    <location>
        <begin position="199"/>
        <end position="221"/>
    </location>
</feature>
<feature type="transmembrane region" description="Helical" evidence="5">
    <location>
        <begin position="254"/>
        <end position="275"/>
    </location>
</feature>
<gene>
    <name evidence="6" type="ORF">Cfor_00924</name>
</gene>
<dbReference type="SUPFAM" id="SSF103473">
    <property type="entry name" value="MFS general substrate transporter"/>
    <property type="match status" value="1"/>
</dbReference>
<dbReference type="InterPro" id="IPR011701">
    <property type="entry name" value="MFS"/>
</dbReference>
<feature type="transmembrane region" description="Helical" evidence="5">
    <location>
        <begin position="25"/>
        <end position="47"/>
    </location>
</feature>
<feature type="transmembrane region" description="Helical" evidence="5">
    <location>
        <begin position="227"/>
        <end position="245"/>
    </location>
</feature>
<evidence type="ECO:0000313" key="7">
    <source>
        <dbReference type="Proteomes" id="UP000502823"/>
    </source>
</evidence>
<dbReference type="AlphaFoldDB" id="A0A6L2PSF4"/>
<evidence type="ECO:0008006" key="8">
    <source>
        <dbReference type="Google" id="ProtNLM"/>
    </source>
</evidence>
<organism evidence="6 7">
    <name type="scientific">Coptotermes formosanus</name>
    <name type="common">Formosan subterranean termite</name>
    <dbReference type="NCBI Taxonomy" id="36987"/>
    <lineage>
        <taxon>Eukaryota</taxon>
        <taxon>Metazoa</taxon>
        <taxon>Ecdysozoa</taxon>
        <taxon>Arthropoda</taxon>
        <taxon>Hexapoda</taxon>
        <taxon>Insecta</taxon>
        <taxon>Pterygota</taxon>
        <taxon>Neoptera</taxon>
        <taxon>Polyneoptera</taxon>
        <taxon>Dictyoptera</taxon>
        <taxon>Blattodea</taxon>
        <taxon>Blattoidea</taxon>
        <taxon>Termitoidae</taxon>
        <taxon>Rhinotermitidae</taxon>
        <taxon>Coptotermes</taxon>
    </lineage>
</organism>
<evidence type="ECO:0000256" key="2">
    <source>
        <dbReference type="ARBA" id="ARBA00022692"/>
    </source>
</evidence>
<dbReference type="PANTHER" id="PTHR24064">
    <property type="entry name" value="SOLUTE CARRIER FAMILY 22 MEMBER"/>
    <property type="match status" value="1"/>
</dbReference>
<name>A0A6L2PSF4_COPFO</name>
<accession>A0A6L2PSF4</accession>
<feature type="transmembrane region" description="Helical" evidence="5">
    <location>
        <begin position="425"/>
        <end position="444"/>
    </location>
</feature>
<keyword evidence="7" id="KW-1185">Reference proteome</keyword>
<feature type="transmembrane region" description="Helical" evidence="5">
    <location>
        <begin position="456"/>
        <end position="473"/>
    </location>
</feature>
<feature type="transmembrane region" description="Helical" evidence="5">
    <location>
        <begin position="281"/>
        <end position="303"/>
    </location>
</feature>
<dbReference type="InParanoid" id="A0A6L2PSF4"/>
<sequence>MTAAVNVDAGGILQDIGRFGTYQKFLCVVVVGTINGLCAMSFATQLFSLATSDHWCWNSDVAALEEQLPLAREDTKKFSIPMVSTGPLPWSAESSLMSFSQCQRYDGDLAGAYVGWVAAKRPHKYVPVAPGSRKPYGVRECDQGWIYNETFRTLTTENNWVCDSKWKPYALHTASWIGASVGASLFGHIANSFGRRISLIAGTLLYFVGGVSTLVTSGFVLLLVSRFVIGMGHLITSYLALILVLEPCDEQHRVIALLAMMVAHTTATLISPWMAHWVTSWWWLTLIPTILSAAVCITLTRIVPESPWWMFIKGHHENAIQLLQTIAVVNRKEHLNLNHKSVKEPYDFGTVNHRNLKLCCLQNNSDSRNDLLDFEHLHCYSCRKEFIIADILWVSCGLCYYGNYYTSMNLVTTAHGSRTDPLDTFVSYWYAAIMEIPICILPVILQGRLRVCQMTLTVSLVCAAVLSICYAALPRGYVALSLTLGLIARSAVSVAYYTTVQRRWEMKNIFAKISTWNTESQMGLALAIIPSIIYMGEYYSQIPSLVFGIAASVTAVMSVFLPLLVLTFEDVSRYKSLPRTRKIQFRMASARTSGHKSEDATYTVSAVPYNHLEST</sequence>
<feature type="transmembrane region" description="Helical" evidence="5">
    <location>
        <begin position="169"/>
        <end position="187"/>
    </location>
</feature>
<keyword evidence="3 5" id="KW-1133">Transmembrane helix</keyword>
<reference evidence="7" key="1">
    <citation type="submission" date="2020-01" db="EMBL/GenBank/DDBJ databases">
        <title>Draft genome sequence of the Termite Coptotermes fromosanus.</title>
        <authorList>
            <person name="Itakura S."/>
            <person name="Yosikawa Y."/>
            <person name="Umezawa K."/>
        </authorList>
    </citation>
    <scope>NUCLEOTIDE SEQUENCE [LARGE SCALE GENOMIC DNA]</scope>
</reference>
<dbReference type="Proteomes" id="UP000502823">
    <property type="component" value="Unassembled WGS sequence"/>
</dbReference>
<evidence type="ECO:0000256" key="4">
    <source>
        <dbReference type="ARBA" id="ARBA00023136"/>
    </source>
</evidence>
<evidence type="ECO:0000256" key="3">
    <source>
        <dbReference type="ARBA" id="ARBA00022989"/>
    </source>
</evidence>
<dbReference type="GO" id="GO:0016020">
    <property type="term" value="C:membrane"/>
    <property type="evidence" value="ECO:0007669"/>
    <property type="project" value="UniProtKB-SubCell"/>
</dbReference>
<comment type="caution">
    <text evidence="6">The sequence shown here is derived from an EMBL/GenBank/DDBJ whole genome shotgun (WGS) entry which is preliminary data.</text>
</comment>
<dbReference type="InterPro" id="IPR036259">
    <property type="entry name" value="MFS_trans_sf"/>
</dbReference>
<dbReference type="EMBL" id="BLKM01005761">
    <property type="protein sequence ID" value="GFG35386.1"/>
    <property type="molecule type" value="Genomic_DNA"/>
</dbReference>
<comment type="subcellular location">
    <subcellularLocation>
        <location evidence="1">Membrane</location>
        <topology evidence="1">Multi-pass membrane protein</topology>
    </subcellularLocation>
</comment>
<proteinExistence type="predicted"/>
<keyword evidence="2 5" id="KW-0812">Transmembrane</keyword>
<protein>
    <recommendedName>
        <fullName evidence="8">Major facilitator superfamily (MFS) profile domain-containing protein</fullName>
    </recommendedName>
</protein>
<feature type="transmembrane region" description="Helical" evidence="5">
    <location>
        <begin position="479"/>
        <end position="500"/>
    </location>
</feature>
<evidence type="ECO:0000256" key="5">
    <source>
        <dbReference type="SAM" id="Phobius"/>
    </source>
</evidence>
<dbReference type="Gene3D" id="1.20.1250.20">
    <property type="entry name" value="MFS general substrate transporter like domains"/>
    <property type="match status" value="1"/>
</dbReference>
<keyword evidence="4 5" id="KW-0472">Membrane</keyword>
<feature type="transmembrane region" description="Helical" evidence="5">
    <location>
        <begin position="386"/>
        <end position="405"/>
    </location>
</feature>
<evidence type="ECO:0000313" key="6">
    <source>
        <dbReference type="EMBL" id="GFG35386.1"/>
    </source>
</evidence>